<evidence type="ECO:0000313" key="3">
    <source>
        <dbReference type="EMBL" id="GJT23061.1"/>
    </source>
</evidence>
<sequence length="577" mass="66574">MILKDYTKETDVKVGQIFDNKEALDLAIRLKGLDEGYQFLNERSAPERYALKCFHFNECAWKIRATRWGKTKKFSITFFNDVHTCPKTKTYPNHRNANKKVIAHILTPKLQDTKRVLKGKDIQQDIMSQYKINLSYQQAWRGKDYCIQQIRGSPYESFEMLPYYCYNLEQKNEGTVTRIKTDEKGVFEMLFIALGASIRTFVNYLRPLLIIDAAHLKGQYKGTNLIAVGMDGNNQIVPIAFGICKGETGPCWSWWMSVLKECIGDNPNLLFISDRHAAIALAVQNEFPLAYHVVCCRHLMMNLSLKRDKTKALFWKICKAYTTEEFSSSMSHLQDIQPDAYDKLCQVGSQRWSRAHCPLVRYNYLTSNSVESVNACTVVYRKLPVIKLAETYRAMVQDWFTSPPRRSFVGGLVATVDPVELERFSTNQVKRILTYSLGYDENSPTFLYLRKPNCSFDSGLVKLADALQDRNMLLTNPENVTLSVLAKLHEALDEEDILADQILTMMHRYADRFTNRRVEINNLMVLQDHPLVDYGKYAIGCMTGDDMKKCVLLKSVSDELLKSMEEKRELMTNYRDM</sequence>
<evidence type="ECO:0000259" key="1">
    <source>
        <dbReference type="Pfam" id="PF03108"/>
    </source>
</evidence>
<feature type="domain" description="MULE transposase" evidence="2">
    <location>
        <begin position="209"/>
        <end position="302"/>
    </location>
</feature>
<dbReference type="Proteomes" id="UP001151760">
    <property type="component" value="Unassembled WGS sequence"/>
</dbReference>
<protein>
    <submittedName>
        <fullName evidence="3">Transposase, MuDR, MULE transposase domain protein</fullName>
    </submittedName>
</protein>
<dbReference type="Pfam" id="PF10551">
    <property type="entry name" value="MULE"/>
    <property type="match status" value="1"/>
</dbReference>
<reference evidence="3" key="1">
    <citation type="journal article" date="2022" name="Int. J. Mol. Sci.">
        <title>Draft Genome of Tanacetum Coccineum: Genomic Comparison of Closely Related Tanacetum-Family Plants.</title>
        <authorList>
            <person name="Yamashiro T."/>
            <person name="Shiraishi A."/>
            <person name="Nakayama K."/>
            <person name="Satake H."/>
        </authorList>
    </citation>
    <scope>NUCLEOTIDE SEQUENCE</scope>
</reference>
<dbReference type="InterPro" id="IPR004332">
    <property type="entry name" value="Transposase_MuDR"/>
</dbReference>
<dbReference type="InterPro" id="IPR018289">
    <property type="entry name" value="MULE_transposase_dom"/>
</dbReference>
<evidence type="ECO:0000259" key="2">
    <source>
        <dbReference type="Pfam" id="PF10551"/>
    </source>
</evidence>
<dbReference type="PANTHER" id="PTHR31973:SF185">
    <property type="entry name" value="TRANSPOSASE, MUDR, PLANT, MULE TRANSPOSASE DOMAIN-CONTAINING PROTEIN"/>
    <property type="match status" value="1"/>
</dbReference>
<comment type="caution">
    <text evidence="3">The sequence shown here is derived from an EMBL/GenBank/DDBJ whole genome shotgun (WGS) entry which is preliminary data.</text>
</comment>
<organism evidence="3 4">
    <name type="scientific">Tanacetum coccineum</name>
    <dbReference type="NCBI Taxonomy" id="301880"/>
    <lineage>
        <taxon>Eukaryota</taxon>
        <taxon>Viridiplantae</taxon>
        <taxon>Streptophyta</taxon>
        <taxon>Embryophyta</taxon>
        <taxon>Tracheophyta</taxon>
        <taxon>Spermatophyta</taxon>
        <taxon>Magnoliopsida</taxon>
        <taxon>eudicotyledons</taxon>
        <taxon>Gunneridae</taxon>
        <taxon>Pentapetalae</taxon>
        <taxon>asterids</taxon>
        <taxon>campanulids</taxon>
        <taxon>Asterales</taxon>
        <taxon>Asteraceae</taxon>
        <taxon>Asteroideae</taxon>
        <taxon>Anthemideae</taxon>
        <taxon>Anthemidinae</taxon>
        <taxon>Tanacetum</taxon>
    </lineage>
</organism>
<gene>
    <name evidence="3" type="ORF">Tco_0892998</name>
</gene>
<reference evidence="3" key="2">
    <citation type="submission" date="2022-01" db="EMBL/GenBank/DDBJ databases">
        <authorList>
            <person name="Yamashiro T."/>
            <person name="Shiraishi A."/>
            <person name="Satake H."/>
            <person name="Nakayama K."/>
        </authorList>
    </citation>
    <scope>NUCLEOTIDE SEQUENCE</scope>
</reference>
<evidence type="ECO:0000313" key="4">
    <source>
        <dbReference type="Proteomes" id="UP001151760"/>
    </source>
</evidence>
<dbReference type="EMBL" id="BQNB010014023">
    <property type="protein sequence ID" value="GJT23061.1"/>
    <property type="molecule type" value="Genomic_DNA"/>
</dbReference>
<feature type="domain" description="Transposase MuDR plant" evidence="1">
    <location>
        <begin position="11"/>
        <end position="76"/>
    </location>
</feature>
<name>A0ABQ5C7I7_9ASTR</name>
<proteinExistence type="predicted"/>
<dbReference type="PANTHER" id="PTHR31973">
    <property type="entry name" value="POLYPROTEIN, PUTATIVE-RELATED"/>
    <property type="match status" value="1"/>
</dbReference>
<keyword evidence="4" id="KW-1185">Reference proteome</keyword>
<dbReference type="Pfam" id="PF03108">
    <property type="entry name" value="DBD_Tnp_Mut"/>
    <property type="match status" value="1"/>
</dbReference>
<accession>A0ABQ5C7I7</accession>